<evidence type="ECO:0000256" key="1">
    <source>
        <dbReference type="ARBA" id="ARBA00003663"/>
    </source>
</evidence>
<dbReference type="AlphaFoldDB" id="A0A377BA95"/>
<evidence type="ECO:0000256" key="12">
    <source>
        <dbReference type="ARBA" id="ARBA00023136"/>
    </source>
</evidence>
<keyword evidence="14" id="KW-1006">Bacterial flagellum protein export</keyword>
<keyword evidence="13" id="KW-0975">Bacterial flagellum</keyword>
<keyword evidence="10" id="KW-0653">Protein transport</keyword>
<feature type="signal peptide" evidence="16">
    <location>
        <begin position="1"/>
        <end position="21"/>
    </location>
</feature>
<protein>
    <recommendedName>
        <fullName evidence="5">Flagellar biosynthetic protein FliP</fullName>
    </recommendedName>
</protein>
<accession>A0A377BA95</accession>
<dbReference type="Pfam" id="PF00813">
    <property type="entry name" value="FliP"/>
    <property type="match status" value="1"/>
</dbReference>
<evidence type="ECO:0000256" key="14">
    <source>
        <dbReference type="ARBA" id="ARBA00023225"/>
    </source>
</evidence>
<keyword evidence="7" id="KW-1003">Cell membrane</keyword>
<name>A0A377BA95_ECOLX</name>
<dbReference type="PRINTS" id="PR00951">
    <property type="entry name" value="FLGBIOSNFLIP"/>
</dbReference>
<evidence type="ECO:0000256" key="10">
    <source>
        <dbReference type="ARBA" id="ARBA00022927"/>
    </source>
</evidence>
<dbReference type="GO" id="GO:0005886">
    <property type="term" value="C:plasma membrane"/>
    <property type="evidence" value="ECO:0007669"/>
    <property type="project" value="UniProtKB-SubCell"/>
</dbReference>
<dbReference type="EMBL" id="UGED01000009">
    <property type="protein sequence ID" value="STL55223.1"/>
    <property type="molecule type" value="Genomic_DNA"/>
</dbReference>
<keyword evidence="17" id="KW-0282">Flagellum</keyword>
<evidence type="ECO:0000256" key="15">
    <source>
        <dbReference type="SAM" id="Phobius"/>
    </source>
</evidence>
<dbReference type="InterPro" id="IPR005837">
    <property type="entry name" value="FliP"/>
</dbReference>
<keyword evidence="9" id="KW-1005">Bacterial flagellum biogenesis</keyword>
<evidence type="ECO:0000256" key="7">
    <source>
        <dbReference type="ARBA" id="ARBA00022475"/>
    </source>
</evidence>
<evidence type="ECO:0000256" key="16">
    <source>
        <dbReference type="SAM" id="SignalP"/>
    </source>
</evidence>
<keyword evidence="11 15" id="KW-1133">Transmembrane helix</keyword>
<organism evidence="17 18">
    <name type="scientific">Escherichia coli</name>
    <dbReference type="NCBI Taxonomy" id="562"/>
    <lineage>
        <taxon>Bacteria</taxon>
        <taxon>Pseudomonadati</taxon>
        <taxon>Pseudomonadota</taxon>
        <taxon>Gammaproteobacteria</taxon>
        <taxon>Enterobacterales</taxon>
        <taxon>Enterobacteriaceae</taxon>
        <taxon>Escherichia</taxon>
    </lineage>
</organism>
<evidence type="ECO:0000256" key="8">
    <source>
        <dbReference type="ARBA" id="ARBA00022692"/>
    </source>
</evidence>
<comment type="subcellular location">
    <subcellularLocation>
        <location evidence="2">Bacterial flagellum basal body</location>
    </subcellularLocation>
    <subcellularLocation>
        <location evidence="3">Cell membrane</location>
        <topology evidence="3">Multi-pass membrane protein</topology>
    </subcellularLocation>
</comment>
<evidence type="ECO:0000256" key="2">
    <source>
        <dbReference type="ARBA" id="ARBA00004117"/>
    </source>
</evidence>
<keyword evidence="12 15" id="KW-0472">Membrane</keyword>
<dbReference type="GO" id="GO:0009306">
    <property type="term" value="P:protein secretion"/>
    <property type="evidence" value="ECO:0007669"/>
    <property type="project" value="InterPro"/>
</dbReference>
<keyword evidence="16" id="KW-0732">Signal</keyword>
<evidence type="ECO:0000313" key="17">
    <source>
        <dbReference type="EMBL" id="STL55223.1"/>
    </source>
</evidence>
<proteinExistence type="inferred from homology"/>
<dbReference type="PANTHER" id="PTHR30587:SF0">
    <property type="entry name" value="FLAGELLAR BIOSYNTHETIC PROTEIN FLIP"/>
    <property type="match status" value="1"/>
</dbReference>
<keyword evidence="6" id="KW-0813">Transport</keyword>
<dbReference type="InterPro" id="IPR005838">
    <property type="entry name" value="T3SS_IM_P"/>
</dbReference>
<evidence type="ECO:0000256" key="6">
    <source>
        <dbReference type="ARBA" id="ARBA00022448"/>
    </source>
</evidence>
<comment type="function">
    <text evidence="1">Plays a role in the flagellum-specific transport system.</text>
</comment>
<keyword evidence="17" id="KW-0966">Cell projection</keyword>
<evidence type="ECO:0000256" key="4">
    <source>
        <dbReference type="ARBA" id="ARBA00006257"/>
    </source>
</evidence>
<evidence type="ECO:0000256" key="3">
    <source>
        <dbReference type="ARBA" id="ARBA00004651"/>
    </source>
</evidence>
<keyword evidence="8 15" id="KW-0812">Transmembrane</keyword>
<keyword evidence="17" id="KW-0969">Cilium</keyword>
<reference evidence="17 18" key="1">
    <citation type="submission" date="2018-06" db="EMBL/GenBank/DDBJ databases">
        <authorList>
            <consortium name="Pathogen Informatics"/>
            <person name="Doyle S."/>
        </authorList>
    </citation>
    <scope>NUCLEOTIDE SEQUENCE [LARGE SCALE GENOMIC DNA]</scope>
    <source>
        <strain evidence="17 18">NCTC9962</strain>
    </source>
</reference>
<dbReference type="Proteomes" id="UP000254052">
    <property type="component" value="Unassembled WGS sequence"/>
</dbReference>
<dbReference type="PRINTS" id="PR01302">
    <property type="entry name" value="TYPE3IMPPROT"/>
</dbReference>
<evidence type="ECO:0000256" key="5">
    <source>
        <dbReference type="ARBA" id="ARBA00021714"/>
    </source>
</evidence>
<evidence type="ECO:0000256" key="11">
    <source>
        <dbReference type="ARBA" id="ARBA00022989"/>
    </source>
</evidence>
<feature type="chain" id="PRO_5016789149" description="Flagellar biosynthetic protein FliP" evidence="16">
    <location>
        <begin position="22"/>
        <end position="221"/>
    </location>
</feature>
<comment type="similarity">
    <text evidence="4">Belongs to the FliP/MopC/SpaP family.</text>
</comment>
<dbReference type="PANTHER" id="PTHR30587">
    <property type="entry name" value="FLAGELLAR BIOSYNTHETIC PROTEIN FLIP"/>
    <property type="match status" value="1"/>
</dbReference>
<evidence type="ECO:0000256" key="13">
    <source>
        <dbReference type="ARBA" id="ARBA00023143"/>
    </source>
</evidence>
<evidence type="ECO:0000313" key="18">
    <source>
        <dbReference type="Proteomes" id="UP000254052"/>
    </source>
</evidence>
<evidence type="ECO:0000256" key="9">
    <source>
        <dbReference type="ARBA" id="ARBA00022795"/>
    </source>
</evidence>
<feature type="transmembrane region" description="Helical" evidence="15">
    <location>
        <begin position="45"/>
        <end position="74"/>
    </location>
</feature>
<feature type="transmembrane region" description="Helical" evidence="15">
    <location>
        <begin position="86"/>
        <end position="105"/>
    </location>
</feature>
<gene>
    <name evidence="17" type="primary">fliP</name>
    <name evidence="17" type="ORF">NCTC9962_04411</name>
</gene>
<sequence>MRRLLSVAPVLLWLVTPLAFAQLPGITSQPLPGGGQSWSLPVQTLVFITSLTFIPAILLMMTSFTRIIIVFGLLRNALGTPSAPPNQVLLGLALFLTFFIMSPVIDKIYVDAYQPFSEEKISMQEALEKGAQPLREFMLRQTREADLGLFARLANTGPLQGPEARADAHFAPGLRDQRVENRISDRLHDFHPFFDYRPGDCQRVDGIGDDDGPPRHHCSAL</sequence>
<dbReference type="GO" id="GO:0009425">
    <property type="term" value="C:bacterial-type flagellum basal body"/>
    <property type="evidence" value="ECO:0007669"/>
    <property type="project" value="UniProtKB-SubCell"/>
</dbReference>
<dbReference type="GO" id="GO:0044781">
    <property type="term" value="P:bacterial-type flagellum organization"/>
    <property type="evidence" value="ECO:0007669"/>
    <property type="project" value="UniProtKB-KW"/>
</dbReference>